<dbReference type="InterPro" id="IPR038293">
    <property type="entry name" value="ATPase_inh_sub_z_sf"/>
</dbReference>
<evidence type="ECO:0000313" key="2">
    <source>
        <dbReference type="Proteomes" id="UP000264310"/>
    </source>
</evidence>
<gene>
    <name evidence="1" type="ORF">DYI37_04660</name>
</gene>
<dbReference type="AlphaFoldDB" id="A0A371X7H1"/>
<dbReference type="EMBL" id="QURL01000002">
    <property type="protein sequence ID" value="RFC65147.1"/>
    <property type="molecule type" value="Genomic_DNA"/>
</dbReference>
<proteinExistence type="predicted"/>
<dbReference type="OrthoDB" id="9810387at2"/>
<dbReference type="Proteomes" id="UP000264310">
    <property type="component" value="Unassembled WGS sequence"/>
</dbReference>
<sequence>MTMQDRERDFENRFVHDQELKFRIRMRRNKLLGLWAAEKLGKSEDEARAYAQEIIRADFDGPGDRDVSDHLKADLAGTGISDAEIRERMEALLHEAEKQVMAE</sequence>
<dbReference type="Pfam" id="PF07345">
    <property type="entry name" value="ATPaseInh_sub_z"/>
    <property type="match status" value="1"/>
</dbReference>
<reference evidence="1 2" key="1">
    <citation type="submission" date="2018-08" db="EMBL/GenBank/DDBJ databases">
        <title>Fulvimarina sp. 85, whole genome shotgun sequence.</title>
        <authorList>
            <person name="Tuo L."/>
        </authorList>
    </citation>
    <scope>NUCLEOTIDE SEQUENCE [LARGE SCALE GENOMIC DNA]</scope>
    <source>
        <strain evidence="1 2">85</strain>
    </source>
</reference>
<keyword evidence="2" id="KW-1185">Reference proteome</keyword>
<evidence type="ECO:0000313" key="1">
    <source>
        <dbReference type="EMBL" id="RFC65147.1"/>
    </source>
</evidence>
<dbReference type="InterPro" id="IPR009945">
    <property type="entry name" value="ATPase_inh_sub_z"/>
</dbReference>
<accession>A0A371X7H1</accession>
<protein>
    <submittedName>
        <fullName evidence="1">DUF1476 domain-containing protein</fullName>
    </submittedName>
</protein>
<dbReference type="PIRSF" id="PIRSF031780">
    <property type="entry name" value="UCP031780"/>
    <property type="match status" value="1"/>
</dbReference>
<comment type="caution">
    <text evidence="1">The sequence shown here is derived from an EMBL/GenBank/DDBJ whole genome shotgun (WGS) entry which is preliminary data.</text>
</comment>
<organism evidence="1 2">
    <name type="scientific">Fulvimarina endophytica</name>
    <dbReference type="NCBI Taxonomy" id="2293836"/>
    <lineage>
        <taxon>Bacteria</taxon>
        <taxon>Pseudomonadati</taxon>
        <taxon>Pseudomonadota</taxon>
        <taxon>Alphaproteobacteria</taxon>
        <taxon>Hyphomicrobiales</taxon>
        <taxon>Aurantimonadaceae</taxon>
        <taxon>Fulvimarina</taxon>
    </lineage>
</organism>
<dbReference type="RefSeq" id="WP_116682043.1">
    <property type="nucleotide sequence ID" value="NZ_QURL01000002.1"/>
</dbReference>
<dbReference type="Gene3D" id="1.10.790.20">
    <property type="entry name" value="Domain of unknown function DUF1476"/>
    <property type="match status" value="1"/>
</dbReference>
<name>A0A371X7H1_9HYPH</name>